<feature type="compositionally biased region" description="Basic residues" evidence="8">
    <location>
        <begin position="1"/>
        <end position="19"/>
    </location>
</feature>
<feature type="coiled-coil region" evidence="7">
    <location>
        <begin position="43"/>
        <end position="183"/>
    </location>
</feature>
<evidence type="ECO:0000256" key="1">
    <source>
        <dbReference type="ARBA" id="ARBA00004138"/>
    </source>
</evidence>
<protein>
    <recommendedName>
        <fullName evidence="3">Cilia- and flagella-associated protein 157</fullName>
    </recommendedName>
</protein>
<keyword evidence="4 7" id="KW-0175">Coiled coil</keyword>
<sequence length="525" mass="59301">MGKKGKGKGKGKGKKKKGSAKGSAAGSRAASAVDDGPVSEARKEFYLIQIKDLERKKERQELKAKELEDANKEFKDQYDQMSKDKHDIVTFLKRTLQERADEVGDLTDRLSALQQDKDQEKEAYEETIKTMKAEFQETKDNLSTENMNLQRALAGLEEFKIQREDLMRKFAILEEDSRKLQEEHQEQMYKLERKAVVDKDRLKKEMVLKVNQVAAEFRKVSNKQMADTTKRTIRENASINSQLTKMSDKTMDMLQVIRMLTEKSRETEALLAEFEAREMEYQAMQSETHLTRTQNEAMKQELQKISRELDNKEEQVADLEQSLEEETKAKHNLEQLILDTAASMHDALKGPAPDDPDFETLLEQRERRDGMLEHLLAMLNSAAALGVGPAPGRLGKTSADTFRTKTSFLPAVGMGLKKGTVSMSPFSTPEGTVAHYQLGDLGLVPKPREAMMASMARSVGGLSHTTARLGAVRNPRRVRSVGVQTASAQRAMFFADQLLRSPVKGLDFPEKITETSLTQQRKKVR</sequence>
<feature type="region of interest" description="Disordered" evidence="8">
    <location>
        <begin position="1"/>
        <end position="36"/>
    </location>
</feature>
<dbReference type="EMBL" id="GG666483">
    <property type="protein sequence ID" value="EEN65248.1"/>
    <property type="molecule type" value="Genomic_DNA"/>
</dbReference>
<evidence type="ECO:0000256" key="4">
    <source>
        <dbReference type="ARBA" id="ARBA00023054"/>
    </source>
</evidence>
<feature type="coiled-coil region" evidence="7">
    <location>
        <begin position="257"/>
        <end position="336"/>
    </location>
</feature>
<evidence type="ECO:0000256" key="5">
    <source>
        <dbReference type="ARBA" id="ARBA00023069"/>
    </source>
</evidence>
<evidence type="ECO:0000256" key="2">
    <source>
        <dbReference type="ARBA" id="ARBA00010841"/>
    </source>
</evidence>
<keyword evidence="5" id="KW-0969">Cilium</keyword>
<dbReference type="PANTHER" id="PTHR31954:SF1">
    <property type="entry name" value="CILIA- AND FLAGELLA-ASSOCIATED PROTEIN 157"/>
    <property type="match status" value="1"/>
</dbReference>
<dbReference type="InParanoid" id="C3Y3I1"/>
<reference evidence="9" key="1">
    <citation type="journal article" date="2008" name="Nature">
        <title>The amphioxus genome and the evolution of the chordate karyotype.</title>
        <authorList>
            <consortium name="US DOE Joint Genome Institute (JGI-PGF)"/>
            <person name="Putnam N.H."/>
            <person name="Butts T."/>
            <person name="Ferrier D.E.K."/>
            <person name="Furlong R.F."/>
            <person name="Hellsten U."/>
            <person name="Kawashima T."/>
            <person name="Robinson-Rechavi M."/>
            <person name="Shoguchi E."/>
            <person name="Terry A."/>
            <person name="Yu J.-K."/>
            <person name="Benito-Gutierrez E.L."/>
            <person name="Dubchak I."/>
            <person name="Garcia-Fernandez J."/>
            <person name="Gibson-Brown J.J."/>
            <person name="Grigoriev I.V."/>
            <person name="Horton A.C."/>
            <person name="de Jong P.J."/>
            <person name="Jurka J."/>
            <person name="Kapitonov V.V."/>
            <person name="Kohara Y."/>
            <person name="Kuroki Y."/>
            <person name="Lindquist E."/>
            <person name="Lucas S."/>
            <person name="Osoegawa K."/>
            <person name="Pennacchio L.A."/>
            <person name="Salamov A.A."/>
            <person name="Satou Y."/>
            <person name="Sauka-Spengler T."/>
            <person name="Schmutz J."/>
            <person name="Shin-I T."/>
            <person name="Toyoda A."/>
            <person name="Bronner-Fraser M."/>
            <person name="Fujiyama A."/>
            <person name="Holland L.Z."/>
            <person name="Holland P.W.H."/>
            <person name="Satoh N."/>
            <person name="Rokhsar D.S."/>
        </authorList>
    </citation>
    <scope>NUCLEOTIDE SEQUENCE [LARGE SCALE GENOMIC DNA]</scope>
    <source>
        <strain evidence="9">S238N-H82</strain>
        <tissue evidence="9">Testes</tissue>
    </source>
</reference>
<dbReference type="AlphaFoldDB" id="C3Y3I1"/>
<proteinExistence type="inferred from homology"/>
<comment type="similarity">
    <text evidence="2">Belongs to the CFAP157 family.</text>
</comment>
<dbReference type="PANTHER" id="PTHR31954">
    <property type="entry name" value="CILIA- AND FLAGELLA-ASSOCIATED PROTEIN 157"/>
    <property type="match status" value="1"/>
</dbReference>
<evidence type="ECO:0000313" key="9">
    <source>
        <dbReference type="EMBL" id="EEN65248.1"/>
    </source>
</evidence>
<name>C3Y3I1_BRAFL</name>
<accession>C3Y3I1</accession>
<evidence type="ECO:0000256" key="7">
    <source>
        <dbReference type="SAM" id="Coils"/>
    </source>
</evidence>
<gene>
    <name evidence="9" type="ORF">BRAFLDRAFT_90692</name>
</gene>
<comment type="subcellular location">
    <subcellularLocation>
        <location evidence="1">Cell projection</location>
        <location evidence="1">Cilium</location>
    </subcellularLocation>
</comment>
<evidence type="ECO:0000256" key="6">
    <source>
        <dbReference type="ARBA" id="ARBA00023273"/>
    </source>
</evidence>
<feature type="compositionally biased region" description="Low complexity" evidence="8">
    <location>
        <begin position="20"/>
        <end position="32"/>
    </location>
</feature>
<dbReference type="eggNOG" id="ENOG502QQK8">
    <property type="taxonomic scope" value="Eukaryota"/>
</dbReference>
<evidence type="ECO:0000256" key="8">
    <source>
        <dbReference type="SAM" id="MobiDB-lite"/>
    </source>
</evidence>
<dbReference type="GO" id="GO:0005929">
    <property type="term" value="C:cilium"/>
    <property type="evidence" value="ECO:0007669"/>
    <property type="project" value="UniProtKB-SubCell"/>
</dbReference>
<evidence type="ECO:0000256" key="3">
    <source>
        <dbReference type="ARBA" id="ARBA00014087"/>
    </source>
</evidence>
<keyword evidence="6" id="KW-0966">Cell projection</keyword>
<organism>
    <name type="scientific">Branchiostoma floridae</name>
    <name type="common">Florida lancelet</name>
    <name type="synonym">Amphioxus</name>
    <dbReference type="NCBI Taxonomy" id="7739"/>
    <lineage>
        <taxon>Eukaryota</taxon>
        <taxon>Metazoa</taxon>
        <taxon>Chordata</taxon>
        <taxon>Cephalochordata</taxon>
        <taxon>Leptocardii</taxon>
        <taxon>Amphioxiformes</taxon>
        <taxon>Branchiostomatidae</taxon>
        <taxon>Branchiostoma</taxon>
    </lineage>
</organism>
<dbReference type="InterPro" id="IPR038844">
    <property type="entry name" value="CFAP157"/>
</dbReference>